<accession>A0A482XY35</accession>
<dbReference type="OrthoDB" id="176205at2157"/>
<name>A0A482XY35_9EURY</name>
<dbReference type="Proteomes" id="UP000292704">
    <property type="component" value="Unassembled WGS sequence"/>
</dbReference>
<sequence length="285" mass="30382">MDRRTLLVAGGTSLTTLVGGCLSDSSTPDRSADEPDNGTEKPRSASPDAGISVTDIVVRKAVTYESMMGSGGVHAEDGTQYIVASVQADEDLRASDFTFETAAESWTPGLPDSRGGTNFAVAGHGGRPVGRHSGGEESYLAFAVQSPLSTSNPRIRYADADTTWPLTAAGRERLATPAPSFELLSLTVPDTVSRGEPLPVSLTVTNTSETDGRFLAALYWPTERIADDDESHILEREVSAGDDATFSLELDTEYTTETPDSVTLSLRGYLTADREVTVRERSARD</sequence>
<evidence type="ECO:0000313" key="2">
    <source>
        <dbReference type="EMBL" id="RZH67420.1"/>
    </source>
</evidence>
<dbReference type="EMBL" id="SHMR01000005">
    <property type="protein sequence ID" value="RZH67420.1"/>
    <property type="molecule type" value="Genomic_DNA"/>
</dbReference>
<protein>
    <submittedName>
        <fullName evidence="2">Uncharacterized protein</fullName>
    </submittedName>
</protein>
<gene>
    <name evidence="2" type="ORF">ELS17_11155</name>
</gene>
<feature type="region of interest" description="Disordered" evidence="1">
    <location>
        <begin position="18"/>
        <end position="51"/>
    </location>
</feature>
<evidence type="ECO:0000256" key="1">
    <source>
        <dbReference type="SAM" id="MobiDB-lite"/>
    </source>
</evidence>
<comment type="caution">
    <text evidence="2">The sequence shown here is derived from an EMBL/GenBank/DDBJ whole genome shotgun (WGS) entry which is preliminary data.</text>
</comment>
<dbReference type="PROSITE" id="PS51257">
    <property type="entry name" value="PROKAR_LIPOPROTEIN"/>
    <property type="match status" value="1"/>
</dbReference>
<dbReference type="RefSeq" id="WP_130170743.1">
    <property type="nucleotide sequence ID" value="NZ_SHMR01000005.1"/>
</dbReference>
<dbReference type="AlphaFoldDB" id="A0A482XY35"/>
<feature type="compositionally biased region" description="Basic and acidic residues" evidence="1">
    <location>
        <begin position="30"/>
        <end position="43"/>
    </location>
</feature>
<reference evidence="2 3" key="1">
    <citation type="submission" date="2019-02" db="EMBL/GenBank/DDBJ databases">
        <title>Genome analysis provides insights into bioremediation potentialities and Haloocin production by Natrinema altunense strain 4.1R isolated from Chott Douz in Tunisian desert.</title>
        <authorList>
            <person name="Najjari A."/>
            <person name="Youssef N."/>
            <person name="Ben Dhia O."/>
            <person name="Ferjani R."/>
            <person name="El Hidri D."/>
            <person name="Ouzari H.I."/>
            <person name="Cherif A."/>
        </authorList>
    </citation>
    <scope>NUCLEOTIDE SEQUENCE [LARGE SCALE GENOMIC DNA]</scope>
    <source>
        <strain evidence="2 3">4.1R</strain>
    </source>
</reference>
<evidence type="ECO:0000313" key="3">
    <source>
        <dbReference type="Proteomes" id="UP000292704"/>
    </source>
</evidence>
<organism evidence="2 3">
    <name type="scientific">Natrinema altunense</name>
    <dbReference type="NCBI Taxonomy" id="222984"/>
    <lineage>
        <taxon>Archaea</taxon>
        <taxon>Methanobacteriati</taxon>
        <taxon>Methanobacteriota</taxon>
        <taxon>Stenosarchaea group</taxon>
        <taxon>Halobacteria</taxon>
        <taxon>Halobacteriales</taxon>
        <taxon>Natrialbaceae</taxon>
        <taxon>Natrinema</taxon>
    </lineage>
</organism>
<proteinExistence type="predicted"/>